<keyword evidence="5" id="KW-0808">Transferase</keyword>
<keyword evidence="3" id="KW-0472">Membrane</keyword>
<feature type="transmembrane region" description="Helical" evidence="3">
    <location>
        <begin position="185"/>
        <end position="204"/>
    </location>
</feature>
<feature type="transmembrane region" description="Helical" evidence="3">
    <location>
        <begin position="259"/>
        <end position="277"/>
    </location>
</feature>
<evidence type="ECO:0000259" key="4">
    <source>
        <dbReference type="Pfam" id="PF01757"/>
    </source>
</evidence>
<comment type="caution">
    <text evidence="5">The sequence shown here is derived from an EMBL/GenBank/DDBJ whole genome shotgun (WGS) entry which is preliminary data.</text>
</comment>
<evidence type="ECO:0000256" key="1">
    <source>
        <dbReference type="ARBA" id="ARBA00004370"/>
    </source>
</evidence>
<evidence type="ECO:0000256" key="3">
    <source>
        <dbReference type="SAM" id="Phobius"/>
    </source>
</evidence>
<accession>A0A372LS29</accession>
<dbReference type="Proteomes" id="UP000264541">
    <property type="component" value="Unassembled WGS sequence"/>
</dbReference>
<feature type="transmembrane region" description="Helical" evidence="3">
    <location>
        <begin position="107"/>
        <end position="124"/>
    </location>
</feature>
<dbReference type="PANTHER" id="PTHR37312">
    <property type="entry name" value="MEMBRANE-BOUND ACYLTRANSFERASE YKRP-RELATED"/>
    <property type="match status" value="1"/>
</dbReference>
<dbReference type="AlphaFoldDB" id="A0A372LS29"/>
<keyword evidence="3" id="KW-1133">Transmembrane helix</keyword>
<gene>
    <name evidence="5" type="ORF">D0469_03350</name>
</gene>
<feature type="domain" description="Acyltransferase 3" evidence="4">
    <location>
        <begin position="6"/>
        <end position="307"/>
    </location>
</feature>
<feature type="transmembrane region" description="Helical" evidence="3">
    <location>
        <begin position="131"/>
        <end position="147"/>
    </location>
</feature>
<proteinExistence type="inferred from homology"/>
<reference evidence="5 6" key="1">
    <citation type="submission" date="2018-08" db="EMBL/GenBank/DDBJ databases">
        <title>Bacillus chawlae sp. nov., Bacillus glennii sp. nov., and Bacillus saganii sp. nov. Isolated from the Vehicle Assembly Building at Kennedy Space Center where the Viking Spacecraft were Assembled.</title>
        <authorList>
            <person name="Seuylemezian A."/>
            <person name="Vaishampayan P."/>
        </authorList>
    </citation>
    <scope>NUCLEOTIDE SEQUENCE [LARGE SCALE GENOMIC DNA]</scope>
    <source>
        <strain evidence="5 6">V47-23a</strain>
    </source>
</reference>
<comment type="similarity">
    <text evidence="2">Belongs to the acyltransferase 3 family.</text>
</comment>
<dbReference type="GO" id="GO:0016747">
    <property type="term" value="F:acyltransferase activity, transferring groups other than amino-acyl groups"/>
    <property type="evidence" value="ECO:0007669"/>
    <property type="project" value="InterPro"/>
</dbReference>
<keyword evidence="5" id="KW-0012">Acyltransferase</keyword>
<evidence type="ECO:0000313" key="5">
    <source>
        <dbReference type="EMBL" id="RFU70993.1"/>
    </source>
</evidence>
<feature type="transmembrane region" description="Helical" evidence="3">
    <location>
        <begin position="292"/>
        <end position="315"/>
    </location>
</feature>
<feature type="transmembrane region" description="Helical" evidence="3">
    <location>
        <begin position="12"/>
        <end position="29"/>
    </location>
</feature>
<feature type="transmembrane region" description="Helical" evidence="3">
    <location>
        <begin position="153"/>
        <end position="173"/>
    </location>
</feature>
<feature type="transmembrane region" description="Helical" evidence="3">
    <location>
        <begin position="41"/>
        <end position="62"/>
    </location>
</feature>
<dbReference type="Pfam" id="PF01757">
    <property type="entry name" value="Acyl_transf_3"/>
    <property type="match status" value="1"/>
</dbReference>
<dbReference type="InterPro" id="IPR052734">
    <property type="entry name" value="Nod_factor_acetyltransferase"/>
</dbReference>
<keyword evidence="3" id="KW-0812">Transmembrane</keyword>
<feature type="transmembrane region" description="Helical" evidence="3">
    <location>
        <begin position="74"/>
        <end position="92"/>
    </location>
</feature>
<name>A0A372LS29_9BACI</name>
<dbReference type="EMBL" id="QVTE01000008">
    <property type="protein sequence ID" value="RFU70993.1"/>
    <property type="molecule type" value="Genomic_DNA"/>
</dbReference>
<dbReference type="PANTHER" id="PTHR37312:SF1">
    <property type="entry name" value="MEMBRANE-BOUND ACYLTRANSFERASE YKRP-RELATED"/>
    <property type="match status" value="1"/>
</dbReference>
<feature type="transmembrane region" description="Helical" evidence="3">
    <location>
        <begin position="224"/>
        <end position="247"/>
    </location>
</feature>
<evidence type="ECO:0000256" key="2">
    <source>
        <dbReference type="ARBA" id="ARBA00007400"/>
    </source>
</evidence>
<evidence type="ECO:0000313" key="6">
    <source>
        <dbReference type="Proteomes" id="UP000264541"/>
    </source>
</evidence>
<protein>
    <submittedName>
        <fullName evidence="5">Acyltransferase</fullName>
    </submittedName>
</protein>
<keyword evidence="6" id="KW-1185">Reference proteome</keyword>
<dbReference type="RefSeq" id="WP_117325220.1">
    <property type="nucleotide sequence ID" value="NZ_QVTE01000008.1"/>
</dbReference>
<sequence>MRQRDYYFDNAKFILIFFVVFGHLLKTFIEHNEIIYSLYKTIYTFHMPAFILVSGFFAKGIYEKGYVSKIAKKLILPYIIFQIIYSVFYYYLYSKNTFTMDLLNPHWSLWFLISLFCWNIMLLGFSKLGPAKGLTAALLIALLIGYADSVSNYLSLSRTFVFFPMFLLGYHLRREHLNQLVNLKGRVIAFTVIAIVFFGFYFYPDINYKWLLGSKPYSELDAHGFISMLTRLGFYAVSLIMVFSFMAFVPSKQYFFTKWGKQTLYVYLLHGFIVRFFRESEMTGFFTSVENFLMLAAISLLVTIILSTGVIASFSQPIIELKINRSKSLLKKIVLYFRFYRERLKKQISSYN</sequence>
<dbReference type="OrthoDB" id="6623990at2"/>
<organism evidence="5 6">
    <name type="scientific">Peribacillus saganii</name>
    <dbReference type="NCBI Taxonomy" id="2303992"/>
    <lineage>
        <taxon>Bacteria</taxon>
        <taxon>Bacillati</taxon>
        <taxon>Bacillota</taxon>
        <taxon>Bacilli</taxon>
        <taxon>Bacillales</taxon>
        <taxon>Bacillaceae</taxon>
        <taxon>Peribacillus</taxon>
    </lineage>
</organism>
<comment type="subcellular location">
    <subcellularLocation>
        <location evidence="1">Membrane</location>
    </subcellularLocation>
</comment>
<dbReference type="InterPro" id="IPR002656">
    <property type="entry name" value="Acyl_transf_3_dom"/>
</dbReference>